<reference evidence="2 3" key="1">
    <citation type="submission" date="2019-10" db="EMBL/GenBank/DDBJ databases">
        <title>Assembly and Annotation for the nematode Trichostrongylus colubriformis.</title>
        <authorList>
            <person name="Martin J."/>
        </authorList>
    </citation>
    <scope>NUCLEOTIDE SEQUENCE [LARGE SCALE GENOMIC DNA]</scope>
    <source>
        <strain evidence="2">G859</strain>
        <tissue evidence="2">Whole worm</tissue>
    </source>
</reference>
<protein>
    <submittedName>
        <fullName evidence="2">C6 domain-containing protein</fullName>
    </submittedName>
</protein>
<organism evidence="2 3">
    <name type="scientific">Trichostrongylus colubriformis</name>
    <name type="common">Black scour worm</name>
    <dbReference type="NCBI Taxonomy" id="6319"/>
    <lineage>
        <taxon>Eukaryota</taxon>
        <taxon>Metazoa</taxon>
        <taxon>Ecdysozoa</taxon>
        <taxon>Nematoda</taxon>
        <taxon>Chromadorea</taxon>
        <taxon>Rhabditida</taxon>
        <taxon>Rhabditina</taxon>
        <taxon>Rhabditomorpha</taxon>
        <taxon>Strongyloidea</taxon>
        <taxon>Trichostrongylidae</taxon>
        <taxon>Trichostrongylus</taxon>
    </lineage>
</organism>
<gene>
    <name evidence="2" type="ORF">GCK32_019822</name>
</gene>
<feature type="chain" id="PRO_5042860282" evidence="1">
    <location>
        <begin position="23"/>
        <end position="143"/>
    </location>
</feature>
<dbReference type="EMBL" id="WIXE01022807">
    <property type="protein sequence ID" value="KAK5967101.1"/>
    <property type="molecule type" value="Genomic_DNA"/>
</dbReference>
<dbReference type="Proteomes" id="UP001331761">
    <property type="component" value="Unassembled WGS sequence"/>
</dbReference>
<comment type="caution">
    <text evidence="2">The sequence shown here is derived from an EMBL/GenBank/DDBJ whole genome shotgun (WGS) entry which is preliminary data.</text>
</comment>
<proteinExistence type="predicted"/>
<dbReference type="AlphaFoldDB" id="A0AAN8ESB8"/>
<keyword evidence="1" id="KW-0732">Signal</keyword>
<sequence>MPQLYGILIVLWSAMTMALGCAATSPGTTPTTLRPITRTTTIRPTTTTTLRTTTAVRTTTTTTTPTTAAPVLACQSCTASQVSFDPSNGDPGRIDSDFRLETNDPATGCLRLTAICTAQAGFFSFMEFNVVEGGPAENQNMGQ</sequence>
<feature type="signal peptide" evidence="1">
    <location>
        <begin position="1"/>
        <end position="22"/>
    </location>
</feature>
<feature type="non-terminal residue" evidence="2">
    <location>
        <position position="143"/>
    </location>
</feature>
<accession>A0AAN8ESB8</accession>
<keyword evidence="3" id="KW-1185">Reference proteome</keyword>
<evidence type="ECO:0000256" key="1">
    <source>
        <dbReference type="SAM" id="SignalP"/>
    </source>
</evidence>
<evidence type="ECO:0000313" key="3">
    <source>
        <dbReference type="Proteomes" id="UP001331761"/>
    </source>
</evidence>
<evidence type="ECO:0000313" key="2">
    <source>
        <dbReference type="EMBL" id="KAK5967101.1"/>
    </source>
</evidence>
<name>A0AAN8ESB8_TRICO</name>